<dbReference type="InterPro" id="IPR052894">
    <property type="entry name" value="AsmA-related"/>
</dbReference>
<sequence>MPENTDPATANASTALRKYGLRAALALLVFSVLGFLVLPLVVKAVLVEQLAQVLQRPVAVDGVRINPYTLSLQVSGLAIQEKGGGEIVAGFESLDLNAEWSSLWHGGPVISELNLVAPAFRVVRQPDGRFNFSDLVDEFAAKPESDDPLPRFSLNNIRISGGRLEFDDQMLAEKHLVSDLDVGLPFISSLPQAIEIFVEPTFSASLDGSPLLFEGKSKPFDPSLESQLMLDLSEVPLARYVNYLPLHLPIEVVSGTLDSALTLAFQRQDADQSILAISGRVALKDVVVKDKGGSPLLSLRRLEVVLDALDPLNGKFAIERVSLEQPELHARVSPQGTINWVDFFSKELAARGTPAAEEKDAGGSVPVEWSLAEASITGGALRWLDESHGKPFNARVDGLTVELKKLASRSRVPAEFDLAFRLDADQWVKVDAFAVKGGRLDLAKRAVLIDEVAVRDARLLIRRAKDGRVEFVEPPSLRAVEAAQEDSSAPWALTVARYRGENLGLRFEDHGVSPAVTHTVEEMSVEAENLSTEPGAAVKLATRFKLNGKGAVEVGAGGTLLPLDTDLKLLVRNLELLPLQPYFTEQLNVELKRGHVALDGNLRLRQEAGGGAAVGKLGGGFSGKLAVADFSAVDKTNAADFLKWGSLSFGRLDLTLNPDSLSIGEVALADFFARIIINPEGKLNLLQIVRRPASPPEAVVPKTGEQTSGDAAAEGKAVAPVASGEQPRFPVKVGKITLQGGDIKFSDHFIKPNYSADLKKIGGAISGLSSAADSVATLDLRGNYDDIAPLKIAGQLNPLIATPYLDIQADVKGIEMTALSPYSGKYAGYAIDKGKMSLFVKYKIEKNQLTAENRIFLDQLTFGEAVDSAEATKLPVTLAVALLKNRKGEIDINLPVAGSLDDPQFNIGGLLGELIGSLLVKAVTSPFALLGSIFGGGEELSNVEFATGMAAISPSAQQRLDALAKALLDRPALKLDVEGHADPEGDSEGLKRYRLQEKLQALKAGGRSGDDSAAPATVGVDSKEYSELLERVYRAEDFEKPRNMVGMVKGLPVDEMEKLILANTVIDEQDLRDLADRRAVAVRDALLAQKVPADRLFLRPVQVAKRSGKAAEGKSDGKPDLPGQGEGNRVVFSLR</sequence>
<dbReference type="InterPro" id="IPR008023">
    <property type="entry name" value="DUF748"/>
</dbReference>
<dbReference type="AlphaFoldDB" id="A0A011P6V0"/>
<reference evidence="3" key="1">
    <citation type="submission" date="2014-02" db="EMBL/GenBank/DDBJ databases">
        <title>Expanding our view of genomic diversity in Candidatus Accumulibacter clades.</title>
        <authorList>
            <person name="Skennerton C.T."/>
            <person name="Barr J.J."/>
            <person name="Slater F.R."/>
            <person name="Bond P.L."/>
            <person name="Tyson G.W."/>
        </authorList>
    </citation>
    <scope>NUCLEOTIDE SEQUENCE [LARGE SCALE GENOMIC DNA]</scope>
</reference>
<keyword evidence="2" id="KW-1133">Transmembrane helix</keyword>
<accession>A0A011P6V0</accession>
<dbReference type="InterPro" id="IPR036737">
    <property type="entry name" value="OmpA-like_sf"/>
</dbReference>
<dbReference type="Pfam" id="PF05359">
    <property type="entry name" value="DUF748"/>
    <property type="match status" value="1"/>
</dbReference>
<dbReference type="eggNOG" id="COG2885">
    <property type="taxonomic scope" value="Bacteria"/>
</dbReference>
<dbReference type="SUPFAM" id="SSF103088">
    <property type="entry name" value="OmpA-like"/>
    <property type="match status" value="1"/>
</dbReference>
<dbReference type="Proteomes" id="UP000022141">
    <property type="component" value="Unassembled WGS sequence"/>
</dbReference>
<evidence type="ECO:0000313" key="4">
    <source>
        <dbReference type="Proteomes" id="UP000022141"/>
    </source>
</evidence>
<dbReference type="PATRIC" id="fig|1454004.3.peg.576"/>
<comment type="caution">
    <text evidence="3">The sequence shown here is derived from an EMBL/GenBank/DDBJ whole genome shotgun (WGS) entry which is preliminary data.</text>
</comment>
<dbReference type="PANTHER" id="PTHR30441:SF8">
    <property type="entry name" value="DUF748 DOMAIN-CONTAINING PROTEIN"/>
    <property type="match status" value="1"/>
</dbReference>
<keyword evidence="2" id="KW-0812">Transmembrane</keyword>
<dbReference type="EMBL" id="JEMY01000004">
    <property type="protein sequence ID" value="EXI90698.1"/>
    <property type="molecule type" value="Genomic_DNA"/>
</dbReference>
<name>A0A011P6V0_ACCRE</name>
<dbReference type="STRING" id="1454004.AW11_00556"/>
<feature type="transmembrane region" description="Helical" evidence="2">
    <location>
        <begin position="23"/>
        <end position="46"/>
    </location>
</feature>
<dbReference type="Gene3D" id="3.30.1330.60">
    <property type="entry name" value="OmpA-like domain"/>
    <property type="match status" value="1"/>
</dbReference>
<keyword evidence="2" id="KW-0472">Membrane</keyword>
<evidence type="ECO:0000256" key="1">
    <source>
        <dbReference type="SAM" id="MobiDB-lite"/>
    </source>
</evidence>
<keyword evidence="4" id="KW-1185">Reference proteome</keyword>
<dbReference type="eggNOG" id="COG2982">
    <property type="taxonomic scope" value="Bacteria"/>
</dbReference>
<organism evidence="3 4">
    <name type="scientific">Accumulibacter regalis</name>
    <dbReference type="NCBI Taxonomy" id="522306"/>
    <lineage>
        <taxon>Bacteria</taxon>
        <taxon>Pseudomonadati</taxon>
        <taxon>Pseudomonadota</taxon>
        <taxon>Betaproteobacteria</taxon>
        <taxon>Candidatus Accumulibacter</taxon>
    </lineage>
</organism>
<evidence type="ECO:0000313" key="3">
    <source>
        <dbReference type="EMBL" id="EXI90698.1"/>
    </source>
</evidence>
<protein>
    <submittedName>
        <fullName evidence="3">Proteobacterial sortase system OmpA family protein</fullName>
    </submittedName>
</protein>
<gene>
    <name evidence="3" type="ORF">AW11_00556</name>
</gene>
<dbReference type="PANTHER" id="PTHR30441">
    <property type="entry name" value="DUF748 DOMAIN-CONTAINING PROTEIN"/>
    <property type="match status" value="1"/>
</dbReference>
<feature type="compositionally biased region" description="Basic and acidic residues" evidence="1">
    <location>
        <begin position="1109"/>
        <end position="1119"/>
    </location>
</feature>
<proteinExistence type="predicted"/>
<feature type="region of interest" description="Disordered" evidence="1">
    <location>
        <begin position="1105"/>
        <end position="1135"/>
    </location>
</feature>
<dbReference type="GO" id="GO:0090313">
    <property type="term" value="P:regulation of protein targeting to membrane"/>
    <property type="evidence" value="ECO:0007669"/>
    <property type="project" value="TreeGrafter"/>
</dbReference>
<evidence type="ECO:0000256" key="2">
    <source>
        <dbReference type="SAM" id="Phobius"/>
    </source>
</evidence>
<dbReference type="GO" id="GO:0005886">
    <property type="term" value="C:plasma membrane"/>
    <property type="evidence" value="ECO:0007669"/>
    <property type="project" value="TreeGrafter"/>
</dbReference>